<organism evidence="1 2">
    <name type="scientific">Immersiella caudata</name>
    <dbReference type="NCBI Taxonomy" id="314043"/>
    <lineage>
        <taxon>Eukaryota</taxon>
        <taxon>Fungi</taxon>
        <taxon>Dikarya</taxon>
        <taxon>Ascomycota</taxon>
        <taxon>Pezizomycotina</taxon>
        <taxon>Sordariomycetes</taxon>
        <taxon>Sordariomycetidae</taxon>
        <taxon>Sordariales</taxon>
        <taxon>Lasiosphaeriaceae</taxon>
        <taxon>Immersiella</taxon>
    </lineage>
</organism>
<accession>A0AA39WQ81</accession>
<name>A0AA39WQ81_9PEZI</name>
<reference evidence="1" key="1">
    <citation type="submission" date="2023-06" db="EMBL/GenBank/DDBJ databases">
        <title>Genome-scale phylogeny and comparative genomics of the fungal order Sordariales.</title>
        <authorList>
            <consortium name="Lawrence Berkeley National Laboratory"/>
            <person name="Hensen N."/>
            <person name="Bonometti L."/>
            <person name="Westerberg I."/>
            <person name="Brannstrom I.O."/>
            <person name="Guillou S."/>
            <person name="Cros-Aarteil S."/>
            <person name="Calhoun S."/>
            <person name="Haridas S."/>
            <person name="Kuo A."/>
            <person name="Mondo S."/>
            <person name="Pangilinan J."/>
            <person name="Riley R."/>
            <person name="Labutti K."/>
            <person name="Andreopoulos B."/>
            <person name="Lipzen A."/>
            <person name="Chen C."/>
            <person name="Yanf M."/>
            <person name="Daum C."/>
            <person name="Ng V."/>
            <person name="Clum A."/>
            <person name="Steindorff A."/>
            <person name="Ohm R."/>
            <person name="Martin F."/>
            <person name="Silar P."/>
            <person name="Natvig D."/>
            <person name="Lalanne C."/>
            <person name="Gautier V."/>
            <person name="Ament-Velasquez S.L."/>
            <person name="Kruys A."/>
            <person name="Hutchinson M.I."/>
            <person name="Powell A.J."/>
            <person name="Barry K."/>
            <person name="Miller A.N."/>
            <person name="Grigoriev I.V."/>
            <person name="Debuchy R."/>
            <person name="Gladieux P."/>
            <person name="Thoren M.H."/>
            <person name="Johannesson H."/>
        </authorList>
    </citation>
    <scope>NUCLEOTIDE SEQUENCE</scope>
    <source>
        <strain evidence="1">CBS 606.72</strain>
    </source>
</reference>
<dbReference type="EMBL" id="JAULSU010000004">
    <property type="protein sequence ID" value="KAK0619588.1"/>
    <property type="molecule type" value="Genomic_DNA"/>
</dbReference>
<proteinExistence type="predicted"/>
<gene>
    <name evidence="1" type="ORF">B0T14DRAFT_566420</name>
</gene>
<evidence type="ECO:0000313" key="1">
    <source>
        <dbReference type="EMBL" id="KAK0619588.1"/>
    </source>
</evidence>
<protein>
    <submittedName>
        <fullName evidence="1">Uncharacterized protein</fullName>
    </submittedName>
</protein>
<dbReference type="Proteomes" id="UP001175000">
    <property type="component" value="Unassembled WGS sequence"/>
</dbReference>
<dbReference type="AlphaFoldDB" id="A0AA39WQ81"/>
<keyword evidence="2" id="KW-1185">Reference proteome</keyword>
<sequence length="496" mass="55924">MLSLLENLANELLYKIFDRLASRDGESGRREIKDICNLRLASKTVGAVADAIFMHELLFFPCSKRDVDMVLSFANHPVYRNYPTTLALALEMMSRDRISSLEYIGAIRAEWKKINNATKNPSLRLPQKSEGQIMQGYHLYLRLFDEQNQMLDNASEIFEELAAKFPHVRELVVSANNHLRFAKSPFQQCRYDIHADLMTIWDRNDLLNQAAELFKAFSDSKQLRTIQIGAIHYSFFDPITCTAGKHCMMGNFATNITTLKLVVLAYKDESGTVHPSALQVAGTEEALGECREVLGKGVLRSVVDHMSNLETLTVRFVEEHAFDMGTFEAPATLSSVISPNRVWPKLRQVAIENVKTNRHELASFIALHKGSLESVSLQSIRFVETSSRVPSTSWTEFLLDLKHRLQGARLNIFLKGILRGKSEDGEGGTEGWNLGGEIGIADGDDDDDDEDDEDTMLRIAITRYFKSSEHGLSCPLTKENMDWAFGEISEEGLEDF</sequence>
<evidence type="ECO:0000313" key="2">
    <source>
        <dbReference type="Proteomes" id="UP001175000"/>
    </source>
</evidence>
<comment type="caution">
    <text evidence="1">The sequence shown here is derived from an EMBL/GenBank/DDBJ whole genome shotgun (WGS) entry which is preliminary data.</text>
</comment>